<keyword evidence="3 7" id="KW-0808">Transferase</keyword>
<keyword evidence="8" id="KW-1185">Reference proteome</keyword>
<dbReference type="GO" id="GO:0009245">
    <property type="term" value="P:lipid A biosynthetic process"/>
    <property type="evidence" value="ECO:0007669"/>
    <property type="project" value="UniProtKB-KW"/>
</dbReference>
<evidence type="ECO:0000259" key="6">
    <source>
        <dbReference type="Pfam" id="PF13720"/>
    </source>
</evidence>
<dbReference type="PANTHER" id="PTHR43480">
    <property type="entry name" value="ACYL-[ACYL-CARRIER-PROTEIN]--UDP-N-ACETYLGLUCOSAMINE O-ACYLTRANSFERASE"/>
    <property type="match status" value="1"/>
</dbReference>
<dbReference type="InterPro" id="IPR029098">
    <property type="entry name" value="Acetyltransf_C"/>
</dbReference>
<dbReference type="Proteomes" id="UP000316252">
    <property type="component" value="Unassembled WGS sequence"/>
</dbReference>
<protein>
    <submittedName>
        <fullName evidence="7">Acyl-ACP--UDP-N-acetylglucosamine O-acyltransferase</fullName>
    </submittedName>
</protein>
<name>A0A506Y4N3_9MICO</name>
<reference evidence="7 8" key="1">
    <citation type="submission" date="2019-06" db="EMBL/GenBank/DDBJ databases">
        <authorList>
            <person name="Li F."/>
        </authorList>
    </citation>
    <scope>NUCLEOTIDE SEQUENCE [LARGE SCALE GENOMIC DNA]</scope>
    <source>
        <strain evidence="7 8">10F1D-1</strain>
    </source>
</reference>
<evidence type="ECO:0000256" key="2">
    <source>
        <dbReference type="ARBA" id="ARBA00022556"/>
    </source>
</evidence>
<dbReference type="AlphaFoldDB" id="A0A506Y4N3"/>
<proteinExistence type="predicted"/>
<evidence type="ECO:0000313" key="7">
    <source>
        <dbReference type="EMBL" id="TPW75988.1"/>
    </source>
</evidence>
<dbReference type="Pfam" id="PF13720">
    <property type="entry name" value="Acetyltransf_11"/>
    <property type="match status" value="1"/>
</dbReference>
<dbReference type="GO" id="GO:0016020">
    <property type="term" value="C:membrane"/>
    <property type="evidence" value="ECO:0007669"/>
    <property type="project" value="GOC"/>
</dbReference>
<evidence type="ECO:0000313" key="8">
    <source>
        <dbReference type="Proteomes" id="UP000316252"/>
    </source>
</evidence>
<keyword evidence="4" id="KW-0443">Lipid metabolism</keyword>
<evidence type="ECO:0000256" key="3">
    <source>
        <dbReference type="ARBA" id="ARBA00022679"/>
    </source>
</evidence>
<dbReference type="GO" id="GO:0008780">
    <property type="term" value="F:acyl-[acyl-carrier-protein]-UDP-N-acetylglucosamine O-acyltransferase activity"/>
    <property type="evidence" value="ECO:0007669"/>
    <property type="project" value="InterPro"/>
</dbReference>
<dbReference type="SUPFAM" id="SSF51161">
    <property type="entry name" value="Trimeric LpxA-like enzymes"/>
    <property type="match status" value="1"/>
</dbReference>
<sequence length="243" mass="25200">MSSSIHASAVIGDGVELGQDVTIGPGAVVLGPARIGDRVWIGALSVIGAPPEISSLRQNRAWAGELEHAGVVIEPDSVIREHVNVHQGSHRATTVGAASWLLNRSYIAHDVVLGEGVTLSAGVSVGGHCSIGAGANIGMNAAVHQRRLVGPGAMIGMGTPLSRDVPPFAMVFGAPPRLRRLNAHALGRRGISADAVSALADAYRQGDLELARVDGLGELAAEIDWWSAHADRRPVAVDMEGPR</sequence>
<keyword evidence="1" id="KW-0444">Lipid biosynthesis</keyword>
<dbReference type="EMBL" id="VHQG01000002">
    <property type="protein sequence ID" value="TPW75988.1"/>
    <property type="molecule type" value="Genomic_DNA"/>
</dbReference>
<evidence type="ECO:0000256" key="4">
    <source>
        <dbReference type="ARBA" id="ARBA00023098"/>
    </source>
</evidence>
<keyword evidence="5 7" id="KW-0012">Acyltransferase</keyword>
<evidence type="ECO:0000256" key="1">
    <source>
        <dbReference type="ARBA" id="ARBA00022516"/>
    </source>
</evidence>
<evidence type="ECO:0000256" key="5">
    <source>
        <dbReference type="ARBA" id="ARBA00023315"/>
    </source>
</evidence>
<dbReference type="OrthoDB" id="2643438at2"/>
<dbReference type="InterPro" id="IPR001451">
    <property type="entry name" value="Hexapep"/>
</dbReference>
<dbReference type="InterPro" id="IPR011004">
    <property type="entry name" value="Trimer_LpxA-like_sf"/>
</dbReference>
<accession>A0A506Y4N3</accession>
<dbReference type="Pfam" id="PF14602">
    <property type="entry name" value="Hexapep_2"/>
    <property type="match status" value="2"/>
</dbReference>
<dbReference type="Gene3D" id="2.160.10.10">
    <property type="entry name" value="Hexapeptide repeat proteins"/>
    <property type="match status" value="1"/>
</dbReference>
<keyword evidence="2" id="KW-0441">Lipid A biosynthesis</keyword>
<dbReference type="PANTHER" id="PTHR43480:SF1">
    <property type="entry name" value="ACYL-[ACYL-CARRIER-PROTEIN]--UDP-N-ACETYLGLUCOSAMINE O-ACYLTRANSFERASE, MITOCHONDRIAL-RELATED"/>
    <property type="match status" value="1"/>
</dbReference>
<dbReference type="InterPro" id="IPR010137">
    <property type="entry name" value="Lipid_A_LpxA"/>
</dbReference>
<organism evidence="7 8">
    <name type="scientific">Schumannella soli</name>
    <dbReference type="NCBI Taxonomy" id="2590779"/>
    <lineage>
        <taxon>Bacteria</taxon>
        <taxon>Bacillati</taxon>
        <taxon>Actinomycetota</taxon>
        <taxon>Actinomycetes</taxon>
        <taxon>Micrococcales</taxon>
        <taxon>Microbacteriaceae</taxon>
        <taxon>Schumannella</taxon>
    </lineage>
</organism>
<gene>
    <name evidence="7" type="ORF">FJ657_09150</name>
</gene>
<feature type="domain" description="UDP N-acetylglucosamine O-acyltransferase C-terminal" evidence="6">
    <location>
        <begin position="164"/>
        <end position="204"/>
    </location>
</feature>
<dbReference type="RefSeq" id="WP_141163345.1">
    <property type="nucleotide sequence ID" value="NZ_VHQG01000002.1"/>
</dbReference>
<comment type="caution">
    <text evidence="7">The sequence shown here is derived from an EMBL/GenBank/DDBJ whole genome shotgun (WGS) entry which is preliminary data.</text>
</comment>